<feature type="domain" description="AB hydrolase-1" evidence="1">
    <location>
        <begin position="17"/>
        <end position="250"/>
    </location>
</feature>
<comment type="caution">
    <text evidence="2">The sequence shown here is derived from an EMBL/GenBank/DDBJ whole genome shotgun (WGS) entry which is preliminary data.</text>
</comment>
<reference evidence="2 3" key="1">
    <citation type="submission" date="2019-04" db="EMBL/GenBank/DDBJ databases">
        <title>genome sequence of strain W3.</title>
        <authorList>
            <person name="Gao J."/>
            <person name="Sun J."/>
        </authorList>
    </citation>
    <scope>NUCLEOTIDE SEQUENCE [LARGE SCALE GENOMIC DNA]</scope>
    <source>
        <strain evidence="2 3">W3</strain>
    </source>
</reference>
<protein>
    <submittedName>
        <fullName evidence="2">Alpha/beta fold hydrolase</fullName>
    </submittedName>
</protein>
<dbReference type="Pfam" id="PF12697">
    <property type="entry name" value="Abhydrolase_6"/>
    <property type="match status" value="1"/>
</dbReference>
<sequence>MTLFAEVRHASSAKVPLVLLHGFGGIGALWAPVVARLDPDLPLVIYDLPGHGASLDAEGVGHAGVMARAILEDLDRRGLSSFHLCGHSMGGAIAALIALKATDRVRSLTLLSPGGFGFEINHDALRRYGSAVAHDALAAGLAAMFAPDVRPDASGIDQLADARRLPGATERLMEILHSFLVELGGRIGQGTLPLARFEALGIPTRLLWGTEDPILPVAQAGHVWPSAEVRLIDGVGHMLIEEAPEAVASAIAAAVQAD</sequence>
<evidence type="ECO:0000259" key="1">
    <source>
        <dbReference type="Pfam" id="PF12697"/>
    </source>
</evidence>
<evidence type="ECO:0000313" key="2">
    <source>
        <dbReference type="EMBL" id="THV35414.1"/>
    </source>
</evidence>
<dbReference type="GO" id="GO:0046464">
    <property type="term" value="P:acylglycerol catabolic process"/>
    <property type="evidence" value="ECO:0007669"/>
    <property type="project" value="TreeGrafter"/>
</dbReference>
<accession>A0A4S8Q5B2</accession>
<gene>
    <name evidence="2" type="ORF">FAA86_12840</name>
</gene>
<name>A0A4S8Q5B2_9HYPH</name>
<organism evidence="2 3">
    <name type="scientific">Rhizobium rosettiformans W3</name>
    <dbReference type="NCBI Taxonomy" id="538378"/>
    <lineage>
        <taxon>Bacteria</taxon>
        <taxon>Pseudomonadati</taxon>
        <taxon>Pseudomonadota</taxon>
        <taxon>Alphaproteobacteria</taxon>
        <taxon>Hyphomicrobiales</taxon>
        <taxon>Rhizobiaceae</taxon>
        <taxon>Rhizobium/Agrobacterium group</taxon>
        <taxon>Rhizobium</taxon>
    </lineage>
</organism>
<dbReference type="GO" id="GO:0047372">
    <property type="term" value="F:monoacylglycerol lipase activity"/>
    <property type="evidence" value="ECO:0007669"/>
    <property type="project" value="TreeGrafter"/>
</dbReference>
<dbReference type="Proteomes" id="UP000307378">
    <property type="component" value="Unassembled WGS sequence"/>
</dbReference>
<proteinExistence type="predicted"/>
<evidence type="ECO:0000313" key="3">
    <source>
        <dbReference type="Proteomes" id="UP000307378"/>
    </source>
</evidence>
<dbReference type="GO" id="GO:0016020">
    <property type="term" value="C:membrane"/>
    <property type="evidence" value="ECO:0007669"/>
    <property type="project" value="TreeGrafter"/>
</dbReference>
<dbReference type="SUPFAM" id="SSF53474">
    <property type="entry name" value="alpha/beta-Hydrolases"/>
    <property type="match status" value="1"/>
</dbReference>
<keyword evidence="2" id="KW-0378">Hydrolase</keyword>
<dbReference type="PANTHER" id="PTHR43798:SF5">
    <property type="entry name" value="MONOACYLGLYCEROL LIPASE ABHD6"/>
    <property type="match status" value="1"/>
</dbReference>
<dbReference type="RefSeq" id="WP_136541130.1">
    <property type="nucleotide sequence ID" value="NZ_STGU01000006.1"/>
</dbReference>
<dbReference type="InterPro" id="IPR050266">
    <property type="entry name" value="AB_hydrolase_sf"/>
</dbReference>
<dbReference type="EMBL" id="STGU01000006">
    <property type="protein sequence ID" value="THV35414.1"/>
    <property type="molecule type" value="Genomic_DNA"/>
</dbReference>
<dbReference type="Gene3D" id="3.40.50.1820">
    <property type="entry name" value="alpha/beta hydrolase"/>
    <property type="match status" value="1"/>
</dbReference>
<dbReference type="InterPro" id="IPR029058">
    <property type="entry name" value="AB_hydrolase_fold"/>
</dbReference>
<dbReference type="AlphaFoldDB" id="A0A4S8Q5B2"/>
<dbReference type="PANTHER" id="PTHR43798">
    <property type="entry name" value="MONOACYLGLYCEROL LIPASE"/>
    <property type="match status" value="1"/>
</dbReference>
<dbReference type="PRINTS" id="PR00111">
    <property type="entry name" value="ABHYDROLASE"/>
</dbReference>
<dbReference type="InterPro" id="IPR000073">
    <property type="entry name" value="AB_hydrolase_1"/>
</dbReference>